<reference evidence="2" key="1">
    <citation type="journal article" date="2021" name="Front. Plant Sci.">
        <title>Chromosome-Scale Genome Assembly for Chinese Sour Jujube and Insights Into Its Genome Evolution and Domestication Signature.</title>
        <authorList>
            <person name="Shen L.-Y."/>
            <person name="Luo H."/>
            <person name="Wang X.-L."/>
            <person name="Wang X.-M."/>
            <person name="Qiu X.-J."/>
            <person name="Liu H."/>
            <person name="Zhou S.-S."/>
            <person name="Jia K.-H."/>
            <person name="Nie S."/>
            <person name="Bao Y.-T."/>
            <person name="Zhang R.-G."/>
            <person name="Yun Q.-Z."/>
            <person name="Chai Y.-H."/>
            <person name="Lu J.-Y."/>
            <person name="Li Y."/>
            <person name="Zhao S.-W."/>
            <person name="Mao J.-F."/>
            <person name="Jia S.-G."/>
            <person name="Mao Y.-M."/>
        </authorList>
    </citation>
    <scope>NUCLEOTIDE SEQUENCE</scope>
    <source>
        <strain evidence="2">AT0</strain>
        <tissue evidence="2">Leaf</tissue>
    </source>
</reference>
<feature type="region of interest" description="Disordered" evidence="1">
    <location>
        <begin position="623"/>
        <end position="663"/>
    </location>
</feature>
<dbReference type="EMBL" id="JAEACU010000001">
    <property type="protein sequence ID" value="KAH7547566.1"/>
    <property type="molecule type" value="Genomic_DNA"/>
</dbReference>
<evidence type="ECO:0008006" key="4">
    <source>
        <dbReference type="Google" id="ProtNLM"/>
    </source>
</evidence>
<dbReference type="InterPro" id="IPR007750">
    <property type="entry name" value="DUF674"/>
</dbReference>
<name>A0A978W6I2_ZIZJJ</name>
<gene>
    <name evidence="2" type="ORF">FEM48_Zijuj01G0323400</name>
</gene>
<organism evidence="2 3">
    <name type="scientific">Ziziphus jujuba var. spinosa</name>
    <dbReference type="NCBI Taxonomy" id="714518"/>
    <lineage>
        <taxon>Eukaryota</taxon>
        <taxon>Viridiplantae</taxon>
        <taxon>Streptophyta</taxon>
        <taxon>Embryophyta</taxon>
        <taxon>Tracheophyta</taxon>
        <taxon>Spermatophyta</taxon>
        <taxon>Magnoliopsida</taxon>
        <taxon>eudicotyledons</taxon>
        <taxon>Gunneridae</taxon>
        <taxon>Pentapetalae</taxon>
        <taxon>rosids</taxon>
        <taxon>fabids</taxon>
        <taxon>Rosales</taxon>
        <taxon>Rhamnaceae</taxon>
        <taxon>Paliureae</taxon>
        <taxon>Ziziphus</taxon>
    </lineage>
</organism>
<evidence type="ECO:0000313" key="3">
    <source>
        <dbReference type="Proteomes" id="UP000813462"/>
    </source>
</evidence>
<protein>
    <recommendedName>
        <fullName evidence="4">DUF674 family protein</fullName>
    </recommendedName>
</protein>
<dbReference type="PANTHER" id="PTHR33103:SF27">
    <property type="entry name" value="OS04G0594700 PROTEIN"/>
    <property type="match status" value="1"/>
</dbReference>
<dbReference type="Proteomes" id="UP000813462">
    <property type="component" value="Unassembled WGS sequence"/>
</dbReference>
<feature type="compositionally biased region" description="Basic and acidic residues" evidence="1">
    <location>
        <begin position="650"/>
        <end position="659"/>
    </location>
</feature>
<evidence type="ECO:0000256" key="1">
    <source>
        <dbReference type="SAM" id="MobiDB-lite"/>
    </source>
</evidence>
<dbReference type="AlphaFoldDB" id="A0A978W6I2"/>
<dbReference type="PANTHER" id="PTHR33103">
    <property type="entry name" value="OS01G0153900 PROTEIN"/>
    <property type="match status" value="1"/>
</dbReference>
<comment type="caution">
    <text evidence="2">The sequence shown here is derived from an EMBL/GenBank/DDBJ whole genome shotgun (WGS) entry which is preliminary data.</text>
</comment>
<sequence length="1137" mass="128434">MDMKMYGRLAVAAAPFVLLYSMPYKTHVLVKVVLTLMWLSCLRQLPRILIMFRPDKDSFRESLINDLSAAGDPGTKLKSHFNAMASQTVPQKPIELKLSINKKSNQVLYAECNTDFVNVLLSFLTLPMGKIVRLADKKSGIGSMDDMYKSVEHLDEEYFWTKAGKTMLLDPRSAYGLQYSNLVVKIDQTDYSKLYICGRSLCLALYLGLGYFSLVKDSVCTYCGQVMDNEIFLQNEGELIGRSFISNEINRYIIRDDLKVLPASMDYALSWLRRQNIRDSTDVKVKIVNIGENEVLHLLHRSMISKTPLTDVLLLKDRNYVSNSLRVPYHQYLRRQGLSSNKMMVKLWFSKSTKKVICIEAEEGFVNFLFTFLTLPLGAIINMLKGKSSMGSVHKLYESAKELSEMKIINREYKEMLLSPKLERMFGCSYQLLQIQEQTIPSSLVYNNCSCWRFQQIKACEHFKPTLQIVNPKWPSRTTGGAFIKGCKLLVTDNLEIKPLSTVSDIPKLGRIPFEDMESMTVNVGEEEALNLLQASLISKSVLSHAFSSQDKACQHLIPLFKLMNPESPGKTTSGGHFIKGHRLLVAENLEIRLLSTVGPLEDMEAMLVFGPLLVNLHSRSQSDAMSSQPKPVELELASDKKTSQPKAVKPKELEHALDNKTSQPEALKPIELELAIDKKNNQVLYAESKKDFVDVLLSFLTLPMGTIIRLADKKSGIGCMDELYKSVEAFDEECFPAKTSKTMLLNPRSACGLMYNKLAVKVDETDYTILYVCRTSPCLNSSLGLVSLVKNSICACGKAMDKKIYLQRKGEDTGRGFTNDEIDRYIIRDDLLVLPASVDHTLSWLRRKGIKDSTEVKMEIVKVGLEDVLHLLQRSMISTTPLTDVFKLKDNNNILSNSLSIPYHCRTVINDSISKEMEVKLWFNKSSKEILCVEAEGADFVDFLFTFLTFPLGAIIKMFEGHSSMGSVDQLYESAHNFSDMQIISTECTEMLLSPKLERMFGCSNQLLQIEEKTTPAVFDHKNCSCSHQEKYCLHLEVELKLMNPKRPGETTTGGCFIKGRRRLLVTDKLEIKRLSTVSDIHKLGNTPLDDMESTYVRVGEEEALNLLQASLISKSVLSHAFSARVINRSEGSNYY</sequence>
<accession>A0A978W6I2</accession>
<proteinExistence type="predicted"/>
<evidence type="ECO:0000313" key="2">
    <source>
        <dbReference type="EMBL" id="KAH7547566.1"/>
    </source>
</evidence>
<dbReference type="Pfam" id="PF05056">
    <property type="entry name" value="DUF674"/>
    <property type="match status" value="2"/>
</dbReference>